<keyword evidence="3" id="KW-1185">Reference proteome</keyword>
<reference evidence="2" key="1">
    <citation type="journal article" date="2023" name="Science">
        <title>Genome structures resolve the early diversification of teleost fishes.</title>
        <authorList>
            <person name="Parey E."/>
            <person name="Louis A."/>
            <person name="Montfort J."/>
            <person name="Bouchez O."/>
            <person name="Roques C."/>
            <person name="Iampietro C."/>
            <person name="Lluch J."/>
            <person name="Castinel A."/>
            <person name="Donnadieu C."/>
            <person name="Desvignes T."/>
            <person name="Floi Bucao C."/>
            <person name="Jouanno E."/>
            <person name="Wen M."/>
            <person name="Mejri S."/>
            <person name="Dirks R."/>
            <person name="Jansen H."/>
            <person name="Henkel C."/>
            <person name="Chen W.J."/>
            <person name="Zahm M."/>
            <person name="Cabau C."/>
            <person name="Klopp C."/>
            <person name="Thompson A.W."/>
            <person name="Robinson-Rechavi M."/>
            <person name="Braasch I."/>
            <person name="Lecointre G."/>
            <person name="Bobe J."/>
            <person name="Postlethwait J.H."/>
            <person name="Berthelot C."/>
            <person name="Roest Crollius H."/>
            <person name="Guiguen Y."/>
        </authorList>
    </citation>
    <scope>NUCLEOTIDE SEQUENCE</scope>
    <source>
        <strain evidence="2">WJC10195</strain>
    </source>
</reference>
<protein>
    <submittedName>
        <fullName evidence="2">Uncharacterized protein</fullName>
    </submittedName>
</protein>
<feature type="region of interest" description="Disordered" evidence="1">
    <location>
        <begin position="79"/>
        <end position="100"/>
    </location>
</feature>
<gene>
    <name evidence="2" type="ORF">SKAU_G00055720</name>
</gene>
<sequence>MISTYNETIKARPATDVALTLRVISFSPGNQIPHGRKGRPRLIGKRTWLRTLARHTPFQRRPPGVRVSGVQLLLRRGGMQDDVDPRGAFRRNGEERLSWP</sequence>
<evidence type="ECO:0000313" key="2">
    <source>
        <dbReference type="EMBL" id="KAJ8374992.1"/>
    </source>
</evidence>
<feature type="compositionally biased region" description="Basic and acidic residues" evidence="1">
    <location>
        <begin position="83"/>
        <end position="100"/>
    </location>
</feature>
<dbReference type="Proteomes" id="UP001152622">
    <property type="component" value="Chromosome 2"/>
</dbReference>
<evidence type="ECO:0000256" key="1">
    <source>
        <dbReference type="SAM" id="MobiDB-lite"/>
    </source>
</evidence>
<name>A0A9Q1G3W5_SYNKA</name>
<accession>A0A9Q1G3W5</accession>
<dbReference type="AlphaFoldDB" id="A0A9Q1G3W5"/>
<proteinExistence type="predicted"/>
<organism evidence="2 3">
    <name type="scientific">Synaphobranchus kaupii</name>
    <name type="common">Kaup's arrowtooth eel</name>
    <dbReference type="NCBI Taxonomy" id="118154"/>
    <lineage>
        <taxon>Eukaryota</taxon>
        <taxon>Metazoa</taxon>
        <taxon>Chordata</taxon>
        <taxon>Craniata</taxon>
        <taxon>Vertebrata</taxon>
        <taxon>Euteleostomi</taxon>
        <taxon>Actinopterygii</taxon>
        <taxon>Neopterygii</taxon>
        <taxon>Teleostei</taxon>
        <taxon>Anguilliformes</taxon>
        <taxon>Synaphobranchidae</taxon>
        <taxon>Synaphobranchus</taxon>
    </lineage>
</organism>
<dbReference type="EMBL" id="JAINUF010000002">
    <property type="protein sequence ID" value="KAJ8374992.1"/>
    <property type="molecule type" value="Genomic_DNA"/>
</dbReference>
<comment type="caution">
    <text evidence="2">The sequence shown here is derived from an EMBL/GenBank/DDBJ whole genome shotgun (WGS) entry which is preliminary data.</text>
</comment>
<evidence type="ECO:0000313" key="3">
    <source>
        <dbReference type="Proteomes" id="UP001152622"/>
    </source>
</evidence>